<dbReference type="InterPro" id="IPR011440">
    <property type="entry name" value="DUF1543"/>
</dbReference>
<reference evidence="2" key="1">
    <citation type="submission" date="2022-07" db="EMBL/GenBank/DDBJ databases">
        <authorList>
            <person name="Criscuolo A."/>
        </authorList>
    </citation>
    <scope>NUCLEOTIDE SEQUENCE</scope>
    <source>
        <strain evidence="2">CIP103197</strain>
    </source>
</reference>
<dbReference type="AlphaFoldDB" id="A0A9W4QUV9"/>
<organism evidence="2 3">
    <name type="scientific">Pseudoalteromonas haloplanktis</name>
    <name type="common">Alteromonas haloplanktis</name>
    <dbReference type="NCBI Taxonomy" id="228"/>
    <lineage>
        <taxon>Bacteria</taxon>
        <taxon>Pseudomonadati</taxon>
        <taxon>Pseudomonadota</taxon>
        <taxon>Gammaproteobacteria</taxon>
        <taxon>Alteromonadales</taxon>
        <taxon>Pseudoalteromonadaceae</taxon>
        <taxon>Pseudoalteromonas</taxon>
    </lineage>
</organism>
<keyword evidence="3" id="KW-1185">Reference proteome</keyword>
<proteinExistence type="predicted"/>
<dbReference type="Gene3D" id="3.10.20.10">
    <property type="match status" value="2"/>
</dbReference>
<dbReference type="RefSeq" id="WP_262976278.1">
    <property type="nucleotide sequence ID" value="NZ_CAMAPB010000010.1"/>
</dbReference>
<evidence type="ECO:0000313" key="3">
    <source>
        <dbReference type="Proteomes" id="UP001152447"/>
    </source>
</evidence>
<comment type="caution">
    <text evidence="2">The sequence shown here is derived from an EMBL/GenBank/DDBJ whole genome shotgun (WGS) entry which is preliminary data.</text>
</comment>
<feature type="domain" description="DUF1543" evidence="1">
    <location>
        <begin position="89"/>
        <end position="137"/>
    </location>
</feature>
<gene>
    <name evidence="2" type="ORF">PSEHALCIP103_00968</name>
</gene>
<dbReference type="Pfam" id="PF07566">
    <property type="entry name" value="DUF1543"/>
    <property type="match status" value="2"/>
</dbReference>
<dbReference type="Proteomes" id="UP001152447">
    <property type="component" value="Unassembled WGS sequence"/>
</dbReference>
<sequence>MQLFMVYLGGRIQGCHIEMHDVRFVVGQNIEQTYTKLKSQWVGDKNSVHMDSYMAVNHIDGYKVEVVDSYVEQNKQLYFVNLGAYRSDSMAEQHDFALYVASSSEEAKQRAKNDLLAGLSHLHKDDLHDVDDCFAIDLLDSQLNIKLTPSGQAQTIKPDWFGYHVL</sequence>
<evidence type="ECO:0000259" key="1">
    <source>
        <dbReference type="Pfam" id="PF07566"/>
    </source>
</evidence>
<evidence type="ECO:0000313" key="2">
    <source>
        <dbReference type="EMBL" id="CAH9054146.1"/>
    </source>
</evidence>
<accession>A0A9W4QUV9</accession>
<protein>
    <recommendedName>
        <fullName evidence="1">DUF1543 domain-containing protein</fullName>
    </recommendedName>
</protein>
<feature type="domain" description="DUF1543" evidence="1">
    <location>
        <begin position="15"/>
        <end position="66"/>
    </location>
</feature>
<name>A0A9W4QUV9_PSEHA</name>
<dbReference type="EMBL" id="CAMAPB010000010">
    <property type="protein sequence ID" value="CAH9054146.1"/>
    <property type="molecule type" value="Genomic_DNA"/>
</dbReference>